<gene>
    <name evidence="2" type="ORF">UV73_C0006G0038</name>
</gene>
<evidence type="ECO:0000313" key="2">
    <source>
        <dbReference type="EMBL" id="KKS97684.1"/>
    </source>
</evidence>
<evidence type="ECO:0000256" key="1">
    <source>
        <dbReference type="ARBA" id="ARBA00022801"/>
    </source>
</evidence>
<name>A0A0G1DJ33_9BACT</name>
<accession>A0A0G1DJ33</accession>
<dbReference type="Proteomes" id="UP000034894">
    <property type="component" value="Unassembled WGS sequence"/>
</dbReference>
<dbReference type="GO" id="GO:0016787">
    <property type="term" value="F:hydrolase activity"/>
    <property type="evidence" value="ECO:0007669"/>
    <property type="project" value="UniProtKB-KW"/>
</dbReference>
<organism evidence="2 3">
    <name type="scientific">Candidatus Gottesmanbacteria bacterium GW2011_GWA2_43_14</name>
    <dbReference type="NCBI Taxonomy" id="1618443"/>
    <lineage>
        <taxon>Bacteria</taxon>
        <taxon>Candidatus Gottesmaniibacteriota</taxon>
    </lineage>
</organism>
<dbReference type="InterPro" id="IPR023365">
    <property type="entry name" value="Sortase_dom-sf"/>
</dbReference>
<proteinExistence type="predicted"/>
<dbReference type="Pfam" id="PF04203">
    <property type="entry name" value="Sortase"/>
    <property type="match status" value="1"/>
</dbReference>
<dbReference type="EMBL" id="LCFP01000006">
    <property type="protein sequence ID" value="KKS97684.1"/>
    <property type="molecule type" value="Genomic_DNA"/>
</dbReference>
<comment type="caution">
    <text evidence="2">The sequence shown here is derived from an EMBL/GenBank/DDBJ whole genome shotgun (WGS) entry which is preliminary data.</text>
</comment>
<dbReference type="STRING" id="1618443.UV73_C0006G0038"/>
<dbReference type="AlphaFoldDB" id="A0A0G1DJ33"/>
<dbReference type="InterPro" id="IPR042001">
    <property type="entry name" value="Sortase_F"/>
</dbReference>
<protein>
    <recommendedName>
        <fullName evidence="4">Peptidase C60 sortase A and B</fullName>
    </recommendedName>
</protein>
<evidence type="ECO:0008006" key="4">
    <source>
        <dbReference type="Google" id="ProtNLM"/>
    </source>
</evidence>
<reference evidence="2 3" key="1">
    <citation type="journal article" date="2015" name="Nature">
        <title>rRNA introns, odd ribosomes, and small enigmatic genomes across a large radiation of phyla.</title>
        <authorList>
            <person name="Brown C.T."/>
            <person name="Hug L.A."/>
            <person name="Thomas B.C."/>
            <person name="Sharon I."/>
            <person name="Castelle C.J."/>
            <person name="Singh A."/>
            <person name="Wilkins M.J."/>
            <person name="Williams K.H."/>
            <person name="Banfield J.F."/>
        </authorList>
    </citation>
    <scope>NUCLEOTIDE SEQUENCE [LARGE SCALE GENOMIC DNA]</scope>
</reference>
<dbReference type="SUPFAM" id="SSF63817">
    <property type="entry name" value="Sortase"/>
    <property type="match status" value="1"/>
</dbReference>
<sequence>MKKSGIIFTIKSISLKKSAKSPAWSLVVAYLSLYLKPRYLPDIFSRAWALKILLLVATTGLLWFNTTRIAGSQSTEDNGIFNRIVQLVITSTPTPTPTITPSPTPTPTPLMLPLRLIIEKLGVDAEIEFVGVDENGKMEVPSQWGNVAWFKNGPVPGEPGNVVIAGHYDTDRGRPAVFYNLARLAAGDIIQVSTIFENTLTFQVTGSESYAYDQVPIDYIFGTYDIPRLVLLTCNGYFNRGIQSYSHRIAVFSELL</sequence>
<evidence type="ECO:0000313" key="3">
    <source>
        <dbReference type="Proteomes" id="UP000034894"/>
    </source>
</evidence>
<dbReference type="InterPro" id="IPR005754">
    <property type="entry name" value="Sortase"/>
</dbReference>
<dbReference type="CDD" id="cd05829">
    <property type="entry name" value="Sortase_F"/>
    <property type="match status" value="1"/>
</dbReference>
<keyword evidence="1" id="KW-0378">Hydrolase</keyword>
<dbReference type="Gene3D" id="2.40.260.10">
    <property type="entry name" value="Sortase"/>
    <property type="match status" value="1"/>
</dbReference>